<feature type="transmembrane region" description="Helical" evidence="1">
    <location>
        <begin position="51"/>
        <end position="69"/>
    </location>
</feature>
<evidence type="ECO:0000256" key="1">
    <source>
        <dbReference type="SAM" id="Phobius"/>
    </source>
</evidence>
<accession>A0A160IN70</accession>
<dbReference type="AlphaFoldDB" id="A0A160IN70"/>
<gene>
    <name evidence="2" type="ORF">ABE65_012200</name>
</gene>
<proteinExistence type="predicted"/>
<sequence length="102" mass="11952">MKQALYVTCVYFIFCLFLFPLLSIANWLLLTLTILLLSFIVGYLTYKIRNWWISFPITAMLVTLYVYFINSKSSIQIPVQVPLIMGLFYLISGVAKQLWNNR</sequence>
<evidence type="ECO:0000313" key="3">
    <source>
        <dbReference type="Proteomes" id="UP000076623"/>
    </source>
</evidence>
<dbReference type="EMBL" id="CP015378">
    <property type="protein sequence ID" value="ANC77517.1"/>
    <property type="molecule type" value="Genomic_DNA"/>
</dbReference>
<feature type="transmembrane region" description="Helical" evidence="1">
    <location>
        <begin position="75"/>
        <end position="95"/>
    </location>
</feature>
<protein>
    <submittedName>
        <fullName evidence="2">Uncharacterized protein</fullName>
    </submittedName>
</protein>
<keyword evidence="3" id="KW-1185">Reference proteome</keyword>
<keyword evidence="1" id="KW-0472">Membrane</keyword>
<reference evidence="2 3" key="1">
    <citation type="submission" date="2016-04" db="EMBL/GenBank/DDBJ databases">
        <title>Complete genome sequence of Fictibacillus phosphorivorans G25-29, a strain toxic to nematodes.</title>
        <authorList>
            <person name="Zheng Z."/>
        </authorList>
    </citation>
    <scope>NUCLEOTIDE SEQUENCE [LARGE SCALE GENOMIC DNA]</scope>
    <source>
        <strain evidence="2 3">G25-29</strain>
    </source>
</reference>
<feature type="transmembrane region" description="Helical" evidence="1">
    <location>
        <begin position="27"/>
        <end position="44"/>
    </location>
</feature>
<name>A0A160IN70_9BACL</name>
<feature type="transmembrane region" description="Helical" evidence="1">
    <location>
        <begin position="5"/>
        <end position="21"/>
    </location>
</feature>
<evidence type="ECO:0000313" key="2">
    <source>
        <dbReference type="EMBL" id="ANC77517.1"/>
    </source>
</evidence>
<dbReference type="KEGG" id="fpn:ABE65_012200"/>
<keyword evidence="1" id="KW-1133">Transmembrane helix</keyword>
<dbReference type="Proteomes" id="UP000076623">
    <property type="component" value="Chromosome"/>
</dbReference>
<organism evidence="2 3">
    <name type="scientific">Fictibacillus phosphorivorans</name>
    <dbReference type="NCBI Taxonomy" id="1221500"/>
    <lineage>
        <taxon>Bacteria</taxon>
        <taxon>Bacillati</taxon>
        <taxon>Bacillota</taxon>
        <taxon>Bacilli</taxon>
        <taxon>Bacillales</taxon>
        <taxon>Fictibacillaceae</taxon>
        <taxon>Fictibacillus</taxon>
    </lineage>
</organism>
<keyword evidence="1" id="KW-0812">Transmembrane</keyword>